<keyword evidence="3" id="KW-0539">Nucleus</keyword>
<name>A0A915CWN2_9BILA</name>
<protein>
    <submittedName>
        <fullName evidence="6">THO complex subunit 5</fullName>
    </submittedName>
</protein>
<comment type="similarity">
    <text evidence="2">Belongs to the THOC5 family.</text>
</comment>
<evidence type="ECO:0000313" key="6">
    <source>
        <dbReference type="WBParaSite" id="jg13386"/>
    </source>
</evidence>
<evidence type="ECO:0000256" key="3">
    <source>
        <dbReference type="ARBA" id="ARBA00023242"/>
    </source>
</evidence>
<sequence length="647" mass="74266">MAPVKVTSKEAKQEEKTTVAPTVSEFYEIEDRLAASLSNQKIETQLKETTEFIHTQLLRFGSDPEAFKINNSEMAFWSKRSESEDLTDSGARQKVEGHFLQLQNFKSEVGHLRKAIDACLEFQSSDCDIDLVPVEEFYEKAPESISQAEVTKKDDHQLHLARLNYELYERKNMLGNLQELEGRKSVLLSDIRGKEQRLSQIKPKICKLKEAAKPLLEILGLKSVDASAFEMYNKISYLPMELKLAYVNAGVYKELFGEESLTICCDGEVQEAVRQKEAISHKNDVEEDSEEEVEEEQKEEDQTGFEEEVNGNKKHRKRKSRHTKDRTAVLDKMQKKKDNLLSVHPISISIVLPCQNSLKIRLSFVFLTELKCVGLKSRVEGTLENGQLFDNDHLLDEIFEGDNALHCPNPVGNALLKMLDMNKLCGLAFSKTIDKEHAGETSKKTESMQQFELFENVMTRIKERVLARHVLSERINELELSKTIRCLPAELQQHLPTRTVSRLTSFKPISAEDFVIFNDFSQWQKSMVDDLWTADQLEKGFQFLGFVERSKFSMNVLVHIPANYPQNSSIVVLVIKSQEHSKILEYIKVVWQLETFLNTQTQQLIEHDYNKNELFALQMSLLCPKLDRTIEATAKKLDSKEFVGDSR</sequence>
<dbReference type="GO" id="GO:0000445">
    <property type="term" value="C:THO complex part of transcription export complex"/>
    <property type="evidence" value="ECO:0007669"/>
    <property type="project" value="TreeGrafter"/>
</dbReference>
<dbReference type="InterPro" id="IPR019163">
    <property type="entry name" value="THO_Thoc5"/>
</dbReference>
<organism evidence="5 6">
    <name type="scientific">Ditylenchus dipsaci</name>
    <dbReference type="NCBI Taxonomy" id="166011"/>
    <lineage>
        <taxon>Eukaryota</taxon>
        <taxon>Metazoa</taxon>
        <taxon>Ecdysozoa</taxon>
        <taxon>Nematoda</taxon>
        <taxon>Chromadorea</taxon>
        <taxon>Rhabditida</taxon>
        <taxon>Tylenchina</taxon>
        <taxon>Tylenchomorpha</taxon>
        <taxon>Sphaerularioidea</taxon>
        <taxon>Anguinidae</taxon>
        <taxon>Anguininae</taxon>
        <taxon>Ditylenchus</taxon>
    </lineage>
</organism>
<feature type="compositionally biased region" description="Basic residues" evidence="4">
    <location>
        <begin position="312"/>
        <end position="324"/>
    </location>
</feature>
<dbReference type="GO" id="GO:0003729">
    <property type="term" value="F:mRNA binding"/>
    <property type="evidence" value="ECO:0007669"/>
    <property type="project" value="TreeGrafter"/>
</dbReference>
<evidence type="ECO:0000256" key="1">
    <source>
        <dbReference type="ARBA" id="ARBA00004123"/>
    </source>
</evidence>
<dbReference type="PANTHER" id="PTHR13375:SF3">
    <property type="entry name" value="THO COMPLEX SUBUNIT 5 HOMOLOG"/>
    <property type="match status" value="1"/>
</dbReference>
<feature type="region of interest" description="Disordered" evidence="4">
    <location>
        <begin position="278"/>
        <end position="327"/>
    </location>
</feature>
<keyword evidence="5" id="KW-1185">Reference proteome</keyword>
<dbReference type="GO" id="GO:0006406">
    <property type="term" value="P:mRNA export from nucleus"/>
    <property type="evidence" value="ECO:0007669"/>
    <property type="project" value="TreeGrafter"/>
</dbReference>
<feature type="compositionally biased region" description="Acidic residues" evidence="4">
    <location>
        <begin position="285"/>
        <end position="309"/>
    </location>
</feature>
<dbReference type="WBParaSite" id="jg13386">
    <property type="protein sequence ID" value="jg13386"/>
    <property type="gene ID" value="jg13386"/>
</dbReference>
<evidence type="ECO:0000256" key="2">
    <source>
        <dbReference type="ARBA" id="ARBA00008044"/>
    </source>
</evidence>
<dbReference type="Pfam" id="PF09766">
    <property type="entry name" value="FmiP_Thoc5"/>
    <property type="match status" value="1"/>
</dbReference>
<comment type="subcellular location">
    <subcellularLocation>
        <location evidence="1">Nucleus</location>
    </subcellularLocation>
</comment>
<proteinExistence type="inferred from homology"/>
<reference evidence="6" key="1">
    <citation type="submission" date="2022-11" db="UniProtKB">
        <authorList>
            <consortium name="WormBaseParasite"/>
        </authorList>
    </citation>
    <scope>IDENTIFICATION</scope>
</reference>
<dbReference type="PANTHER" id="PTHR13375">
    <property type="entry name" value="FMS INTERACTING PROTEIN"/>
    <property type="match status" value="1"/>
</dbReference>
<evidence type="ECO:0000256" key="4">
    <source>
        <dbReference type="SAM" id="MobiDB-lite"/>
    </source>
</evidence>
<accession>A0A915CWN2</accession>
<dbReference type="AlphaFoldDB" id="A0A915CWN2"/>
<dbReference type="Proteomes" id="UP000887574">
    <property type="component" value="Unplaced"/>
</dbReference>
<evidence type="ECO:0000313" key="5">
    <source>
        <dbReference type="Proteomes" id="UP000887574"/>
    </source>
</evidence>